<dbReference type="FunFam" id="3.30.540.10:FF:000003">
    <property type="entry name" value="Inositol-1-monophosphatase"/>
    <property type="match status" value="1"/>
</dbReference>
<dbReference type="EMBL" id="JAHJDP010000097">
    <property type="protein sequence ID" value="MBU2692616.1"/>
    <property type="molecule type" value="Genomic_DNA"/>
</dbReference>
<feature type="compositionally biased region" description="Basic and acidic residues" evidence="9">
    <location>
        <begin position="75"/>
        <end position="93"/>
    </location>
</feature>
<feature type="binding site" evidence="7">
    <location>
        <position position="107"/>
    </location>
    <ligand>
        <name>Mg(2+)</name>
        <dbReference type="ChEBI" id="CHEBI:18420"/>
        <label>1</label>
        <note>catalytic</note>
    </ligand>
</feature>
<dbReference type="InterPro" id="IPR000760">
    <property type="entry name" value="Inositol_monophosphatase-like"/>
</dbReference>
<dbReference type="GO" id="GO:0046872">
    <property type="term" value="F:metal ion binding"/>
    <property type="evidence" value="ECO:0007669"/>
    <property type="project" value="UniProtKB-KW"/>
</dbReference>
<organism evidence="10 11">
    <name type="scientific">Eiseniibacteriota bacterium</name>
    <dbReference type="NCBI Taxonomy" id="2212470"/>
    <lineage>
        <taxon>Bacteria</taxon>
        <taxon>Candidatus Eiseniibacteriota</taxon>
    </lineage>
</organism>
<evidence type="ECO:0000256" key="1">
    <source>
        <dbReference type="ARBA" id="ARBA00001033"/>
    </source>
</evidence>
<feature type="binding site" evidence="7">
    <location>
        <position position="105"/>
    </location>
    <ligand>
        <name>Mg(2+)</name>
        <dbReference type="ChEBI" id="CHEBI:18420"/>
        <label>1</label>
        <note>catalytic</note>
    </ligand>
</feature>
<dbReference type="PROSITE" id="PS00630">
    <property type="entry name" value="IMP_2"/>
    <property type="match status" value="1"/>
</dbReference>
<feature type="region of interest" description="Disordered" evidence="9">
    <location>
        <begin position="75"/>
        <end position="95"/>
    </location>
</feature>
<evidence type="ECO:0000256" key="9">
    <source>
        <dbReference type="SAM" id="MobiDB-lite"/>
    </source>
</evidence>
<reference evidence="10" key="1">
    <citation type="submission" date="2021-05" db="EMBL/GenBank/DDBJ databases">
        <title>Energy efficiency and biological interactions define the core microbiome of deep oligotrophic groundwater.</title>
        <authorList>
            <person name="Mehrshad M."/>
            <person name="Lopez-Fernandez M."/>
            <person name="Bell E."/>
            <person name="Bernier-Latmani R."/>
            <person name="Bertilsson S."/>
            <person name="Dopson M."/>
        </authorList>
    </citation>
    <scope>NUCLEOTIDE SEQUENCE</scope>
    <source>
        <strain evidence="10">Modern_marine.mb.64</strain>
    </source>
</reference>
<dbReference type="Pfam" id="PF00459">
    <property type="entry name" value="Inositol_P"/>
    <property type="match status" value="1"/>
</dbReference>
<feature type="binding site" evidence="7">
    <location>
        <position position="246"/>
    </location>
    <ligand>
        <name>Mg(2+)</name>
        <dbReference type="ChEBI" id="CHEBI:18420"/>
        <label>1</label>
        <note>catalytic</note>
    </ligand>
</feature>
<feature type="binding site" evidence="7">
    <location>
        <position position="89"/>
    </location>
    <ligand>
        <name>Mg(2+)</name>
        <dbReference type="ChEBI" id="CHEBI:18420"/>
        <label>1</label>
        <note>catalytic</note>
    </ligand>
</feature>
<evidence type="ECO:0000256" key="2">
    <source>
        <dbReference type="ARBA" id="ARBA00001946"/>
    </source>
</evidence>
<dbReference type="GO" id="GO:0046854">
    <property type="term" value="P:phosphatidylinositol phosphate biosynthetic process"/>
    <property type="evidence" value="ECO:0007669"/>
    <property type="project" value="InterPro"/>
</dbReference>
<feature type="binding site" evidence="7">
    <location>
        <position position="108"/>
    </location>
    <ligand>
        <name>Mg(2+)</name>
        <dbReference type="ChEBI" id="CHEBI:18420"/>
        <label>1</label>
        <note>catalytic</note>
    </ligand>
</feature>
<evidence type="ECO:0000256" key="7">
    <source>
        <dbReference type="PIRSR" id="PIRSR600760-2"/>
    </source>
</evidence>
<dbReference type="PRINTS" id="PR00377">
    <property type="entry name" value="IMPHPHTASES"/>
</dbReference>
<dbReference type="PROSITE" id="PS00629">
    <property type="entry name" value="IMP_1"/>
    <property type="match status" value="1"/>
</dbReference>
<keyword evidence="6 7" id="KW-0460">Magnesium</keyword>
<dbReference type="Proteomes" id="UP000777784">
    <property type="component" value="Unassembled WGS sequence"/>
</dbReference>
<keyword evidence="5 8" id="KW-0378">Hydrolase</keyword>
<name>A0A948RY64_UNCEI</name>
<comment type="cofactor">
    <cofactor evidence="2 7 8">
        <name>Mg(2+)</name>
        <dbReference type="ChEBI" id="CHEBI:18420"/>
    </cofactor>
</comment>
<comment type="caution">
    <text evidence="10">The sequence shown here is derived from an EMBL/GenBank/DDBJ whole genome shotgun (WGS) entry which is preliminary data.</text>
</comment>
<evidence type="ECO:0000256" key="5">
    <source>
        <dbReference type="ARBA" id="ARBA00022801"/>
    </source>
</evidence>
<evidence type="ECO:0000256" key="8">
    <source>
        <dbReference type="RuleBase" id="RU364068"/>
    </source>
</evidence>
<dbReference type="InterPro" id="IPR020550">
    <property type="entry name" value="Inositol_monophosphatase_CS"/>
</dbReference>
<gene>
    <name evidence="10" type="ORF">KJ970_17005</name>
</gene>
<protein>
    <recommendedName>
        <fullName evidence="8">Inositol-1-monophosphatase</fullName>
        <ecNumber evidence="8">3.1.3.25</ecNumber>
    </recommendedName>
</protein>
<evidence type="ECO:0000313" key="10">
    <source>
        <dbReference type="EMBL" id="MBU2692616.1"/>
    </source>
</evidence>
<keyword evidence="4 7" id="KW-0479">Metal-binding</keyword>
<dbReference type="SUPFAM" id="SSF56655">
    <property type="entry name" value="Carbohydrate phosphatase"/>
    <property type="match status" value="1"/>
</dbReference>
<sequence>MNPQNPPHHPENPHTSGFPIEPPHRSDDLALAFQLAFEAGAILMDGLHRQHSVTRKGWRDLVSETDLASEAAVTRRLERERPDDGIHAEESSRRMGRSGRRWVIDPLDGTTNFIHGHPMFCVSIALEAEGEGRLGVIWAPYLGELFWAEKGRGGELISIRDAPGEGHPVRRKKLCVTETDALRDGLMATGFPYLQDERRNTNIRNFENVTLKARGIRRGGSAALDLAYVACGRFDGFWELYLNPWDVAAGTLLVREAGGRVTDVTGGEKWRDGWEVVATNGRLHDELSQCLSAADAQP</sequence>
<evidence type="ECO:0000256" key="4">
    <source>
        <dbReference type="ARBA" id="ARBA00022723"/>
    </source>
</evidence>
<comment type="catalytic activity">
    <reaction evidence="1 8">
        <text>a myo-inositol phosphate + H2O = myo-inositol + phosphate</text>
        <dbReference type="Rhea" id="RHEA:24056"/>
        <dbReference type="ChEBI" id="CHEBI:15377"/>
        <dbReference type="ChEBI" id="CHEBI:17268"/>
        <dbReference type="ChEBI" id="CHEBI:43474"/>
        <dbReference type="ChEBI" id="CHEBI:84139"/>
        <dbReference type="EC" id="3.1.3.25"/>
    </reaction>
</comment>
<dbReference type="CDD" id="cd01639">
    <property type="entry name" value="IMPase"/>
    <property type="match status" value="1"/>
</dbReference>
<dbReference type="AlphaFoldDB" id="A0A948RY64"/>
<evidence type="ECO:0000256" key="3">
    <source>
        <dbReference type="ARBA" id="ARBA00009759"/>
    </source>
</evidence>
<accession>A0A948RY64</accession>
<dbReference type="GO" id="GO:0008934">
    <property type="term" value="F:inositol monophosphate 1-phosphatase activity"/>
    <property type="evidence" value="ECO:0007669"/>
    <property type="project" value="InterPro"/>
</dbReference>
<dbReference type="PANTHER" id="PTHR20854:SF4">
    <property type="entry name" value="INOSITOL-1-MONOPHOSPHATASE-RELATED"/>
    <property type="match status" value="1"/>
</dbReference>
<dbReference type="InterPro" id="IPR033942">
    <property type="entry name" value="IMPase"/>
</dbReference>
<dbReference type="Gene3D" id="3.30.540.10">
    <property type="entry name" value="Fructose-1,6-Bisphosphatase, subunit A, domain 1"/>
    <property type="match status" value="1"/>
</dbReference>
<dbReference type="InterPro" id="IPR020583">
    <property type="entry name" value="Inositol_monoP_metal-BS"/>
</dbReference>
<comment type="similarity">
    <text evidence="3 8">Belongs to the inositol monophosphatase superfamily.</text>
</comment>
<dbReference type="FunFam" id="3.40.190.80:FF:000020">
    <property type="entry name" value="Fructose-1,6-bisphosphatase/inositol-1-monophosphatase"/>
    <property type="match status" value="1"/>
</dbReference>
<proteinExistence type="inferred from homology"/>
<evidence type="ECO:0000256" key="6">
    <source>
        <dbReference type="ARBA" id="ARBA00022842"/>
    </source>
</evidence>
<feature type="region of interest" description="Disordered" evidence="9">
    <location>
        <begin position="1"/>
        <end position="25"/>
    </location>
</feature>
<dbReference type="PANTHER" id="PTHR20854">
    <property type="entry name" value="INOSITOL MONOPHOSPHATASE"/>
    <property type="match status" value="1"/>
</dbReference>
<evidence type="ECO:0000313" key="11">
    <source>
        <dbReference type="Proteomes" id="UP000777784"/>
    </source>
</evidence>
<dbReference type="EC" id="3.1.3.25" evidence="8"/>
<dbReference type="GO" id="GO:0006020">
    <property type="term" value="P:inositol metabolic process"/>
    <property type="evidence" value="ECO:0007669"/>
    <property type="project" value="TreeGrafter"/>
</dbReference>
<dbReference type="GO" id="GO:0007165">
    <property type="term" value="P:signal transduction"/>
    <property type="evidence" value="ECO:0007669"/>
    <property type="project" value="TreeGrafter"/>
</dbReference>
<dbReference type="Gene3D" id="3.40.190.80">
    <property type="match status" value="1"/>
</dbReference>